<dbReference type="Gene3D" id="3.90.1300.10">
    <property type="entry name" value="Amidase signature (AS) domain"/>
    <property type="match status" value="1"/>
</dbReference>
<reference evidence="3" key="1">
    <citation type="submission" date="2021-03" db="EMBL/GenBank/DDBJ databases">
        <authorList>
            <person name="So Y."/>
        </authorList>
    </citation>
    <scope>NUCLEOTIDE SEQUENCE</scope>
    <source>
        <strain evidence="3">SG15</strain>
    </source>
</reference>
<dbReference type="GO" id="GO:0003824">
    <property type="term" value="F:catalytic activity"/>
    <property type="evidence" value="ECO:0007669"/>
    <property type="project" value="InterPro"/>
</dbReference>
<proteinExistence type="predicted"/>
<feature type="compositionally biased region" description="Polar residues" evidence="1">
    <location>
        <begin position="142"/>
        <end position="151"/>
    </location>
</feature>
<dbReference type="SUPFAM" id="SSF75304">
    <property type="entry name" value="Amidase signature (AS) enzymes"/>
    <property type="match status" value="1"/>
</dbReference>
<protein>
    <submittedName>
        <fullName evidence="3">Amidase</fullName>
    </submittedName>
</protein>
<keyword evidence="4" id="KW-1185">Reference proteome</keyword>
<dbReference type="Proteomes" id="UP000677537">
    <property type="component" value="Unassembled WGS sequence"/>
</dbReference>
<name>A0A940N6L1_9PROT</name>
<comment type="caution">
    <text evidence="3">The sequence shown here is derived from an EMBL/GenBank/DDBJ whole genome shotgun (WGS) entry which is preliminary data.</text>
</comment>
<accession>A0A940N6L1</accession>
<dbReference type="EMBL" id="JAGIZA010000026">
    <property type="protein sequence ID" value="MBP0496070.1"/>
    <property type="molecule type" value="Genomic_DNA"/>
</dbReference>
<evidence type="ECO:0000313" key="4">
    <source>
        <dbReference type="Proteomes" id="UP000677537"/>
    </source>
</evidence>
<dbReference type="InterPro" id="IPR023631">
    <property type="entry name" value="Amidase_dom"/>
</dbReference>
<organism evidence="3 4">
    <name type="scientific">Roseomonas indoligenes</name>
    <dbReference type="NCBI Taxonomy" id="2820811"/>
    <lineage>
        <taxon>Bacteria</taxon>
        <taxon>Pseudomonadati</taxon>
        <taxon>Pseudomonadota</taxon>
        <taxon>Alphaproteobacteria</taxon>
        <taxon>Acetobacterales</taxon>
        <taxon>Roseomonadaceae</taxon>
        <taxon>Roseomonas</taxon>
    </lineage>
</organism>
<feature type="domain" description="Amidase" evidence="2">
    <location>
        <begin position="38"/>
        <end position="452"/>
    </location>
</feature>
<evidence type="ECO:0000256" key="1">
    <source>
        <dbReference type="SAM" id="MobiDB-lite"/>
    </source>
</evidence>
<dbReference type="PANTHER" id="PTHR11895">
    <property type="entry name" value="TRANSAMIDASE"/>
    <property type="match status" value="1"/>
</dbReference>
<dbReference type="PANTHER" id="PTHR11895:SF151">
    <property type="entry name" value="GLUTAMYL-TRNA(GLN) AMIDOTRANSFERASE SUBUNIT A"/>
    <property type="match status" value="1"/>
</dbReference>
<dbReference type="Pfam" id="PF01425">
    <property type="entry name" value="Amidase"/>
    <property type="match status" value="1"/>
</dbReference>
<gene>
    <name evidence="3" type="ORF">J5Y10_25030</name>
</gene>
<feature type="region of interest" description="Disordered" evidence="1">
    <location>
        <begin position="142"/>
        <end position="162"/>
    </location>
</feature>
<sequence length="468" mass="49244">MTGAARATGYDPATFRPLTFHDAVPRFQDGTDTPRAYLERCLEVIAAREPVVRAWVTLNQAGAREAADTATARYKAGRALSAIDGMPIGIKDMLQTKDMPTEQGTPLFKGAQTKMDSASVLALRQAGAVILGKTVTTELGMSHPGPTTNPFNPDHTPGGSSSGSAAVIGAGMVPAALGTQVVGSIIRPAGFCANTAIKPSFGAIHRGERLAFSQSHIGVHAGDLTDMWQVLYEMGSRSGGDPGQPGLYGEVTPRPATKPGRLIVMESEGWAVTDPATAAAFDRLLGQLRDAGVMLLRRGDNPLIENFERAIGDSLAICRDVCGYELRWTLENLVERFPTGLSESMMSRLGLARSMTLQDYRLVLMQREAARRAFEAIGPLADGLISLSSVGPAPLIENKAKDSGVTHTTGLPAYNAATSVLGSPAITLPLLSVAGMPLGVQVIGQLHTDAALAGLARWVVDSVKPVVA</sequence>
<dbReference type="InterPro" id="IPR036928">
    <property type="entry name" value="AS_sf"/>
</dbReference>
<dbReference type="AlphaFoldDB" id="A0A940N6L1"/>
<dbReference type="InterPro" id="IPR000120">
    <property type="entry name" value="Amidase"/>
</dbReference>
<evidence type="ECO:0000313" key="3">
    <source>
        <dbReference type="EMBL" id="MBP0496070.1"/>
    </source>
</evidence>
<evidence type="ECO:0000259" key="2">
    <source>
        <dbReference type="Pfam" id="PF01425"/>
    </source>
</evidence>